<feature type="transmembrane region" description="Helical" evidence="1">
    <location>
        <begin position="109"/>
        <end position="131"/>
    </location>
</feature>
<gene>
    <name evidence="3" type="ORF">LCGC14_1301540</name>
</gene>
<dbReference type="AlphaFoldDB" id="A0A0F9KPS6"/>
<feature type="transmembrane region" description="Helical" evidence="1">
    <location>
        <begin position="45"/>
        <end position="65"/>
    </location>
</feature>
<proteinExistence type="predicted"/>
<keyword evidence="1" id="KW-0472">Membrane</keyword>
<dbReference type="CDD" id="cd07341">
    <property type="entry name" value="M56_BlaR1_MecR1_like"/>
    <property type="match status" value="1"/>
</dbReference>
<accession>A0A0F9KPS6</accession>
<feature type="non-terminal residue" evidence="3">
    <location>
        <position position="297"/>
    </location>
</feature>
<name>A0A0F9KPS6_9ZZZZ</name>
<evidence type="ECO:0000259" key="2">
    <source>
        <dbReference type="Pfam" id="PF05569"/>
    </source>
</evidence>
<feature type="transmembrane region" description="Helical" evidence="1">
    <location>
        <begin position="12"/>
        <end position="33"/>
    </location>
</feature>
<keyword evidence="1" id="KW-0812">Transmembrane</keyword>
<dbReference type="EMBL" id="LAZR01007601">
    <property type="protein sequence ID" value="KKM84204.1"/>
    <property type="molecule type" value="Genomic_DNA"/>
</dbReference>
<reference evidence="3" key="1">
    <citation type="journal article" date="2015" name="Nature">
        <title>Complex archaea that bridge the gap between prokaryotes and eukaryotes.</title>
        <authorList>
            <person name="Spang A."/>
            <person name="Saw J.H."/>
            <person name="Jorgensen S.L."/>
            <person name="Zaremba-Niedzwiedzka K."/>
            <person name="Martijn J."/>
            <person name="Lind A.E."/>
            <person name="van Eijk R."/>
            <person name="Schleper C."/>
            <person name="Guy L."/>
            <person name="Ettema T.J."/>
        </authorList>
    </citation>
    <scope>NUCLEOTIDE SEQUENCE</scope>
</reference>
<evidence type="ECO:0000256" key="1">
    <source>
        <dbReference type="SAM" id="Phobius"/>
    </source>
</evidence>
<keyword evidence="1" id="KW-1133">Transmembrane helix</keyword>
<organism evidence="3">
    <name type="scientific">marine sediment metagenome</name>
    <dbReference type="NCBI Taxonomy" id="412755"/>
    <lineage>
        <taxon>unclassified sequences</taxon>
        <taxon>metagenomes</taxon>
        <taxon>ecological metagenomes</taxon>
    </lineage>
</organism>
<dbReference type="InterPro" id="IPR008756">
    <property type="entry name" value="Peptidase_M56"/>
</dbReference>
<dbReference type="PANTHER" id="PTHR34978">
    <property type="entry name" value="POSSIBLE SENSOR-TRANSDUCER PROTEIN BLAR"/>
    <property type="match status" value="1"/>
</dbReference>
<feature type="domain" description="Peptidase M56" evidence="2">
    <location>
        <begin position="101"/>
        <end position="278"/>
    </location>
</feature>
<dbReference type="Gene3D" id="3.30.2010.10">
    <property type="entry name" value="Metalloproteases ('zincins'), catalytic domain"/>
    <property type="match status" value="1"/>
</dbReference>
<comment type="caution">
    <text evidence="3">The sequence shown here is derived from an EMBL/GenBank/DDBJ whole genome shotgun (WGS) entry which is preliminary data.</text>
</comment>
<sequence length="297" mass="33896">MSFLASGPSIILYHILPSVLGAFVYFLLAQLFIFVFRVKKPSIRYFMHLIVLYKSILILITGVRYTSTMVPRKPFGFGLMFYDPLDLLPFGTGGSMTTDMSFQAIQSPWLLSIISITLSIIFSLILLRWFATAWFFKNISNDSKPLSLDINSFVKTFCSKLKISVPRIVINESDLGPMTIGILKPTIILPKWIDRSFSKEEIEVIVGHELAHVKRKDNLLQWLSLFFRDILFFSPFGRMAYNFMQSNKEQAADSLFLRMMPEKSSLLAKTIKKVSSAPELPNEQSDILVAKVHFVDV</sequence>
<dbReference type="InterPro" id="IPR052173">
    <property type="entry name" value="Beta-lactam_resp_regulator"/>
</dbReference>
<dbReference type="PANTHER" id="PTHR34978:SF3">
    <property type="entry name" value="SLR0241 PROTEIN"/>
    <property type="match status" value="1"/>
</dbReference>
<protein>
    <recommendedName>
        <fullName evidence="2">Peptidase M56 domain-containing protein</fullName>
    </recommendedName>
</protein>
<evidence type="ECO:0000313" key="3">
    <source>
        <dbReference type="EMBL" id="KKM84204.1"/>
    </source>
</evidence>
<dbReference type="Pfam" id="PF05569">
    <property type="entry name" value="Peptidase_M56"/>
    <property type="match status" value="1"/>
</dbReference>